<proteinExistence type="predicted"/>
<accession>A0ACA9NVY3</accession>
<name>A0ACA9NVY3_9GLOM</name>
<organism evidence="1 2">
    <name type="scientific">Dentiscutata heterogama</name>
    <dbReference type="NCBI Taxonomy" id="1316150"/>
    <lineage>
        <taxon>Eukaryota</taxon>
        <taxon>Fungi</taxon>
        <taxon>Fungi incertae sedis</taxon>
        <taxon>Mucoromycota</taxon>
        <taxon>Glomeromycotina</taxon>
        <taxon>Glomeromycetes</taxon>
        <taxon>Diversisporales</taxon>
        <taxon>Gigasporaceae</taxon>
        <taxon>Dentiscutata</taxon>
    </lineage>
</organism>
<sequence length="214" mass="25217">CVGRSKNSRVLPLVYCLMTSKSEEFYRRLFEELIDFGKEHNIVLDLHVVLTDFEAAAINSVQLEFDFVQSKGCHFHFSQCIYCKVQVYGLASRYAAYEELKTNIPAEARHIIRWFEETFIYGRVRHTHRSRNISRRWDVLVGCVHAGIFKILKEIQKEQNRVELDIEAILRGALRPPQRRHTIEHEQHIQTVFNDRGNRSIMEYLRGIAHNLAF</sequence>
<gene>
    <name evidence="1" type="ORF">DHETER_LOCUS10493</name>
</gene>
<dbReference type="Proteomes" id="UP000789702">
    <property type="component" value="Unassembled WGS sequence"/>
</dbReference>
<protein>
    <submittedName>
        <fullName evidence="1">14883_t:CDS:1</fullName>
    </submittedName>
</protein>
<feature type="non-terminal residue" evidence="1">
    <location>
        <position position="1"/>
    </location>
</feature>
<evidence type="ECO:0000313" key="1">
    <source>
        <dbReference type="EMBL" id="CAG8677909.1"/>
    </source>
</evidence>
<keyword evidence="2" id="KW-1185">Reference proteome</keyword>
<comment type="caution">
    <text evidence="1">The sequence shown here is derived from an EMBL/GenBank/DDBJ whole genome shotgun (WGS) entry which is preliminary data.</text>
</comment>
<reference evidence="1" key="1">
    <citation type="submission" date="2021-06" db="EMBL/GenBank/DDBJ databases">
        <authorList>
            <person name="Kallberg Y."/>
            <person name="Tangrot J."/>
            <person name="Rosling A."/>
        </authorList>
    </citation>
    <scope>NUCLEOTIDE SEQUENCE</scope>
    <source>
        <strain evidence="1">IL203A</strain>
    </source>
</reference>
<evidence type="ECO:0000313" key="2">
    <source>
        <dbReference type="Proteomes" id="UP000789702"/>
    </source>
</evidence>
<dbReference type="EMBL" id="CAJVPU010020699">
    <property type="protein sequence ID" value="CAG8677909.1"/>
    <property type="molecule type" value="Genomic_DNA"/>
</dbReference>